<sequence>MSDLHWTLPQPAYTDPDVFAADLEHVFVRHWTFAGHSCELGPGDWFRVTLGRDQVIVVRDHDGTLHAHHDVCAHRGSRVTTAERGTAKAFVCPYHQWVYGLDGCLRSARLMGDAFWNEDSTPIGGVRLAPAAVREVAGLVFVCPAATPGEAPEFDGFAAAATRHLGPHGLADARIVARDRYRVAANWKTLVENNRECYHCRGSHPEFSLSNFEHGTHGDVRPNPRYDAAVARARARWETRGLATDEVSFPGGSWYRFTRLPLREGFTTETLDGRLVAPVMGTLPDEDVGSLRVVGLPNLWAHANADYAMTTRLTPVDAGTTDVEVCFLVDARAALDDRDVDALTAVWRATSEQDWALCEATYAGVASRGYRPGPLSPVVEESVASFLDWYRRRLPRTTTAAAG</sequence>
<keyword evidence="2" id="KW-0001">2Fe-2S</keyword>
<dbReference type="InterPro" id="IPR015879">
    <property type="entry name" value="Ring_hydroxy_dOase_asu_C_dom"/>
</dbReference>
<keyword evidence="4" id="KW-0560">Oxidoreductase</keyword>
<evidence type="ECO:0000256" key="2">
    <source>
        <dbReference type="ARBA" id="ARBA00022714"/>
    </source>
</evidence>
<dbReference type="Pfam" id="PF00355">
    <property type="entry name" value="Rieske"/>
    <property type="match status" value="1"/>
</dbReference>
<dbReference type="Gene3D" id="3.90.380.10">
    <property type="entry name" value="Naphthalene 1,2-dioxygenase Alpha Subunit, Chain A, domain 1"/>
    <property type="match status" value="1"/>
</dbReference>
<organism evidence="8 9">
    <name type="scientific">Actinomycetospora endophytica</name>
    <dbReference type="NCBI Taxonomy" id="2291215"/>
    <lineage>
        <taxon>Bacteria</taxon>
        <taxon>Bacillati</taxon>
        <taxon>Actinomycetota</taxon>
        <taxon>Actinomycetes</taxon>
        <taxon>Pseudonocardiales</taxon>
        <taxon>Pseudonocardiaceae</taxon>
        <taxon>Actinomycetospora</taxon>
    </lineage>
</organism>
<dbReference type="Proteomes" id="UP001199469">
    <property type="component" value="Unassembled WGS sequence"/>
</dbReference>
<accession>A0ABS8PJH1</accession>
<proteinExistence type="predicted"/>
<comment type="caution">
    <text evidence="8">The sequence shown here is derived from an EMBL/GenBank/DDBJ whole genome shotgun (WGS) entry which is preliminary data.</text>
</comment>
<comment type="cofactor">
    <cofactor evidence="1">
        <name>Fe cation</name>
        <dbReference type="ChEBI" id="CHEBI:24875"/>
    </cofactor>
</comment>
<dbReference type="Gene3D" id="2.102.10.10">
    <property type="entry name" value="Rieske [2Fe-2S] iron-sulphur domain"/>
    <property type="match status" value="1"/>
</dbReference>
<dbReference type="InterPro" id="IPR036922">
    <property type="entry name" value="Rieske_2Fe-2S_sf"/>
</dbReference>
<keyword evidence="6" id="KW-0411">Iron-sulfur</keyword>
<evidence type="ECO:0000313" key="8">
    <source>
        <dbReference type="EMBL" id="MCD2198082.1"/>
    </source>
</evidence>
<evidence type="ECO:0000256" key="5">
    <source>
        <dbReference type="ARBA" id="ARBA00023004"/>
    </source>
</evidence>
<dbReference type="PANTHER" id="PTHR43756:SF5">
    <property type="entry name" value="CHOLINE MONOOXYGENASE, CHLOROPLASTIC"/>
    <property type="match status" value="1"/>
</dbReference>
<dbReference type="Pfam" id="PF00848">
    <property type="entry name" value="Ring_hydroxyl_A"/>
    <property type="match status" value="1"/>
</dbReference>
<evidence type="ECO:0000259" key="7">
    <source>
        <dbReference type="PROSITE" id="PS51296"/>
    </source>
</evidence>
<dbReference type="RefSeq" id="WP_230740676.1">
    <property type="nucleotide sequence ID" value="NZ_JAJNDB010000010.1"/>
</dbReference>
<dbReference type="InterPro" id="IPR001663">
    <property type="entry name" value="Rng_hydr_dOase-A"/>
</dbReference>
<dbReference type="GO" id="GO:0051213">
    <property type="term" value="F:dioxygenase activity"/>
    <property type="evidence" value="ECO:0007669"/>
    <property type="project" value="UniProtKB-KW"/>
</dbReference>
<dbReference type="PRINTS" id="PR00090">
    <property type="entry name" value="RNGDIOXGNASE"/>
</dbReference>
<dbReference type="SUPFAM" id="SSF55961">
    <property type="entry name" value="Bet v1-like"/>
    <property type="match status" value="1"/>
</dbReference>
<gene>
    <name evidence="8" type="ORF">LQ327_32400</name>
</gene>
<dbReference type="PANTHER" id="PTHR43756">
    <property type="entry name" value="CHOLINE MONOOXYGENASE, CHLOROPLASTIC"/>
    <property type="match status" value="1"/>
</dbReference>
<reference evidence="8 9" key="1">
    <citation type="submission" date="2021-11" db="EMBL/GenBank/DDBJ databases">
        <title>Draft genome sequence of Actinomycetospora sp. SF1 isolated from the rhizosphere soil.</title>
        <authorList>
            <person name="Duangmal K."/>
            <person name="Chantavorakit T."/>
        </authorList>
    </citation>
    <scope>NUCLEOTIDE SEQUENCE [LARGE SCALE GENOMIC DNA]</scope>
    <source>
        <strain evidence="8 9">TBRC 5722</strain>
    </source>
</reference>
<evidence type="ECO:0000256" key="1">
    <source>
        <dbReference type="ARBA" id="ARBA00001962"/>
    </source>
</evidence>
<protein>
    <submittedName>
        <fullName evidence="8">Aromatic ring-hydroxylating dioxygenase subunit alpha</fullName>
    </submittedName>
</protein>
<name>A0ABS8PJH1_9PSEU</name>
<dbReference type="PROSITE" id="PS51296">
    <property type="entry name" value="RIESKE"/>
    <property type="match status" value="1"/>
</dbReference>
<evidence type="ECO:0000256" key="3">
    <source>
        <dbReference type="ARBA" id="ARBA00022723"/>
    </source>
</evidence>
<keyword evidence="8" id="KW-0223">Dioxygenase</keyword>
<evidence type="ECO:0000256" key="6">
    <source>
        <dbReference type="ARBA" id="ARBA00023014"/>
    </source>
</evidence>
<evidence type="ECO:0000256" key="4">
    <source>
        <dbReference type="ARBA" id="ARBA00023002"/>
    </source>
</evidence>
<dbReference type="InterPro" id="IPR017941">
    <property type="entry name" value="Rieske_2Fe-2S"/>
</dbReference>
<keyword evidence="9" id="KW-1185">Reference proteome</keyword>
<feature type="domain" description="Rieske" evidence="7">
    <location>
        <begin position="32"/>
        <end position="142"/>
    </location>
</feature>
<dbReference type="CDD" id="cd03469">
    <property type="entry name" value="Rieske_RO_Alpha_N"/>
    <property type="match status" value="1"/>
</dbReference>
<keyword evidence="3" id="KW-0479">Metal-binding</keyword>
<dbReference type="SUPFAM" id="SSF50022">
    <property type="entry name" value="ISP domain"/>
    <property type="match status" value="1"/>
</dbReference>
<evidence type="ECO:0000313" key="9">
    <source>
        <dbReference type="Proteomes" id="UP001199469"/>
    </source>
</evidence>
<dbReference type="EMBL" id="JAJNDB010000010">
    <property type="protein sequence ID" value="MCD2198082.1"/>
    <property type="molecule type" value="Genomic_DNA"/>
</dbReference>
<keyword evidence="5" id="KW-0408">Iron</keyword>